<reference evidence="2" key="1">
    <citation type="submission" date="2023-11" db="EMBL/GenBank/DDBJ databases">
        <title>Genome assemblies of two species of porcelain crab, Petrolisthes cinctipes and Petrolisthes manimaculis (Anomura: Porcellanidae).</title>
        <authorList>
            <person name="Angst P."/>
        </authorList>
    </citation>
    <scope>NUCLEOTIDE SEQUENCE</scope>
    <source>
        <strain evidence="2">PB745_02</strain>
        <tissue evidence="2">Gill</tissue>
    </source>
</reference>
<evidence type="ECO:0000313" key="3">
    <source>
        <dbReference type="Proteomes" id="UP001292094"/>
    </source>
</evidence>
<dbReference type="Proteomes" id="UP001292094">
    <property type="component" value="Unassembled WGS sequence"/>
</dbReference>
<proteinExistence type="predicted"/>
<protein>
    <submittedName>
        <fullName evidence="2">Uncharacterized protein</fullName>
    </submittedName>
</protein>
<feature type="compositionally biased region" description="Acidic residues" evidence="1">
    <location>
        <begin position="61"/>
        <end position="75"/>
    </location>
</feature>
<evidence type="ECO:0000313" key="2">
    <source>
        <dbReference type="EMBL" id="KAK4299998.1"/>
    </source>
</evidence>
<sequence>VVVTLRTLPTLTLQPYFTLPPPPLISSWDTHSSPIPPVDPKVTPVASSMPGGSERERKEKDEEEDEGEEEEEEEEGKERDAQVEGEETQGEEGEEAEKEEIPQPHFSSRNATLPRGDSDSANTNSLIGDATPTLTNCPSQRPTWIRTCVCGVLCVGRQSSKHWGQSAVSHLAAPMCATTTASPIPPNKTFTCEDVGALRNLLGIQDVVTYVPDTQDPIHSPPPLYL</sequence>
<evidence type="ECO:0000256" key="1">
    <source>
        <dbReference type="SAM" id="MobiDB-lite"/>
    </source>
</evidence>
<comment type="caution">
    <text evidence="2">The sequence shown here is derived from an EMBL/GenBank/DDBJ whole genome shotgun (WGS) entry which is preliminary data.</text>
</comment>
<keyword evidence="3" id="KW-1185">Reference proteome</keyword>
<accession>A0AAE1P1F0</accession>
<gene>
    <name evidence="2" type="ORF">Pmani_027766</name>
</gene>
<feature type="non-terminal residue" evidence="2">
    <location>
        <position position="1"/>
    </location>
</feature>
<feature type="region of interest" description="Disordered" evidence="1">
    <location>
        <begin position="28"/>
        <end position="138"/>
    </location>
</feature>
<feature type="compositionally biased region" description="Acidic residues" evidence="1">
    <location>
        <begin position="83"/>
        <end position="98"/>
    </location>
</feature>
<dbReference type="AlphaFoldDB" id="A0AAE1P1F0"/>
<organism evidence="2 3">
    <name type="scientific">Petrolisthes manimaculis</name>
    <dbReference type="NCBI Taxonomy" id="1843537"/>
    <lineage>
        <taxon>Eukaryota</taxon>
        <taxon>Metazoa</taxon>
        <taxon>Ecdysozoa</taxon>
        <taxon>Arthropoda</taxon>
        <taxon>Crustacea</taxon>
        <taxon>Multicrustacea</taxon>
        <taxon>Malacostraca</taxon>
        <taxon>Eumalacostraca</taxon>
        <taxon>Eucarida</taxon>
        <taxon>Decapoda</taxon>
        <taxon>Pleocyemata</taxon>
        <taxon>Anomura</taxon>
        <taxon>Galatheoidea</taxon>
        <taxon>Porcellanidae</taxon>
        <taxon>Petrolisthes</taxon>
    </lineage>
</organism>
<feature type="compositionally biased region" description="Polar residues" evidence="1">
    <location>
        <begin position="119"/>
        <end position="138"/>
    </location>
</feature>
<dbReference type="EMBL" id="JAWZYT010003136">
    <property type="protein sequence ID" value="KAK4299998.1"/>
    <property type="molecule type" value="Genomic_DNA"/>
</dbReference>
<name>A0AAE1P1F0_9EUCA</name>